<proteinExistence type="predicted"/>
<evidence type="ECO:0000259" key="2">
    <source>
        <dbReference type="Pfam" id="PF01738"/>
    </source>
</evidence>
<keyword evidence="4" id="KW-1185">Reference proteome</keyword>
<dbReference type="Pfam" id="PF01738">
    <property type="entry name" value="DLH"/>
    <property type="match status" value="1"/>
</dbReference>
<evidence type="ECO:0000313" key="4">
    <source>
        <dbReference type="Proteomes" id="UP000317176"/>
    </source>
</evidence>
<keyword evidence="1 3" id="KW-0378">Hydrolase</keyword>
<name>A0A562L4U3_9BRAD</name>
<dbReference type="Proteomes" id="UP000317176">
    <property type="component" value="Unassembled WGS sequence"/>
</dbReference>
<evidence type="ECO:0000313" key="3">
    <source>
        <dbReference type="EMBL" id="TWI02651.1"/>
    </source>
</evidence>
<dbReference type="GO" id="GO:0052689">
    <property type="term" value="F:carboxylic ester hydrolase activity"/>
    <property type="evidence" value="ECO:0007669"/>
    <property type="project" value="UniProtKB-ARBA"/>
</dbReference>
<comment type="caution">
    <text evidence="3">The sequence shown here is derived from an EMBL/GenBank/DDBJ whole genome shotgun (WGS) entry which is preliminary data.</text>
</comment>
<dbReference type="Gene3D" id="3.40.50.1820">
    <property type="entry name" value="alpha/beta hydrolase"/>
    <property type="match status" value="1"/>
</dbReference>
<dbReference type="AlphaFoldDB" id="A0A562L4U3"/>
<gene>
    <name evidence="3" type="ORF">IQ17_04267</name>
</gene>
<dbReference type="InterPro" id="IPR029058">
    <property type="entry name" value="AB_hydrolase_fold"/>
</dbReference>
<reference evidence="3 4" key="1">
    <citation type="journal article" date="2015" name="Stand. Genomic Sci.">
        <title>Genomic Encyclopedia of Bacterial and Archaeal Type Strains, Phase III: the genomes of soil and plant-associated and newly described type strains.</title>
        <authorList>
            <person name="Whitman W.B."/>
            <person name="Woyke T."/>
            <person name="Klenk H.P."/>
            <person name="Zhou Y."/>
            <person name="Lilburn T.G."/>
            <person name="Beck B.J."/>
            <person name="De Vos P."/>
            <person name="Vandamme P."/>
            <person name="Eisen J.A."/>
            <person name="Garrity G."/>
            <person name="Hugenholtz P."/>
            <person name="Kyrpides N.C."/>
        </authorList>
    </citation>
    <scope>NUCLEOTIDE SEQUENCE [LARGE SCALE GENOMIC DNA]</scope>
    <source>
        <strain evidence="3 4">CGMCC 1.10947</strain>
    </source>
</reference>
<accession>A0A562L4U3</accession>
<dbReference type="InterPro" id="IPR002925">
    <property type="entry name" value="Dienelactn_hydro"/>
</dbReference>
<protein>
    <submittedName>
        <fullName evidence="3">Dienelactone hydrolase</fullName>
    </submittedName>
</protein>
<feature type="domain" description="Dienelactone hydrolase" evidence="2">
    <location>
        <begin position="78"/>
        <end position="303"/>
    </location>
</feature>
<dbReference type="PANTHER" id="PTHR22946">
    <property type="entry name" value="DIENELACTONE HYDROLASE DOMAIN-CONTAINING PROTEIN-RELATED"/>
    <property type="match status" value="1"/>
</dbReference>
<organism evidence="3 4">
    <name type="scientific">Bradyrhizobium daqingense</name>
    <dbReference type="NCBI Taxonomy" id="993502"/>
    <lineage>
        <taxon>Bacteria</taxon>
        <taxon>Pseudomonadati</taxon>
        <taxon>Pseudomonadota</taxon>
        <taxon>Alphaproteobacteria</taxon>
        <taxon>Hyphomicrobiales</taxon>
        <taxon>Nitrobacteraceae</taxon>
        <taxon>Bradyrhizobium</taxon>
    </lineage>
</organism>
<dbReference type="SUPFAM" id="SSF53474">
    <property type="entry name" value="alpha/beta-Hydrolases"/>
    <property type="match status" value="1"/>
</dbReference>
<evidence type="ECO:0000256" key="1">
    <source>
        <dbReference type="ARBA" id="ARBA00022801"/>
    </source>
</evidence>
<sequence length="304" mass="33080">MCRAGCSINRVACPPGKPHRFVMIWRRFRVIGLGQRMLTQPPIRLRLTALFLMLLMSAAHAAPVPQQVDIPLSSGILHAQLYKPEGEGPFPAVIALHGCGGLGGRSDTVLPRYRDWAERLLKAGNAVLLPDSYGSRELGPQCRVKEMHVKARRERVSDIAASRAWLMKQSWVARDRVSLIGWANGASALLWAVRPQSAARDLGPDFRAAVAFYPDCRISAGLGWSTRVPTLVLIGADDDVSSPPACRQMVDGARGRSALARIVVYPGADHDFDRANTPLHAAAGGTDAEARAESQKDVAEWLAR</sequence>
<dbReference type="EMBL" id="VLKL01000011">
    <property type="protein sequence ID" value="TWI02651.1"/>
    <property type="molecule type" value="Genomic_DNA"/>
</dbReference>
<dbReference type="InterPro" id="IPR050261">
    <property type="entry name" value="FrsA_esterase"/>
</dbReference>
<dbReference type="PANTHER" id="PTHR22946:SF9">
    <property type="entry name" value="POLYKETIDE TRANSFERASE AF380"/>
    <property type="match status" value="1"/>
</dbReference>